<accession>A0ABS4HVX1</accession>
<evidence type="ECO:0000313" key="3">
    <source>
        <dbReference type="Proteomes" id="UP001519344"/>
    </source>
</evidence>
<keyword evidence="1" id="KW-0472">Membrane</keyword>
<feature type="transmembrane region" description="Helical" evidence="1">
    <location>
        <begin position="12"/>
        <end position="31"/>
    </location>
</feature>
<reference evidence="2 3" key="1">
    <citation type="submission" date="2021-03" db="EMBL/GenBank/DDBJ databases">
        <title>Genomic Encyclopedia of Type Strains, Phase IV (KMG-IV): sequencing the most valuable type-strain genomes for metagenomic binning, comparative biology and taxonomic classification.</title>
        <authorList>
            <person name="Goeker M."/>
        </authorList>
    </citation>
    <scope>NUCLEOTIDE SEQUENCE [LARGE SCALE GENOMIC DNA]</scope>
    <source>
        <strain evidence="2 3">DSM 24950</strain>
    </source>
</reference>
<dbReference type="Proteomes" id="UP001519344">
    <property type="component" value="Unassembled WGS sequence"/>
</dbReference>
<dbReference type="EMBL" id="JAGGKV010000004">
    <property type="protein sequence ID" value="MBP1962772.1"/>
    <property type="molecule type" value="Genomic_DNA"/>
</dbReference>
<name>A0ABS4HVX1_9BACL</name>
<evidence type="ECO:0000313" key="2">
    <source>
        <dbReference type="EMBL" id="MBP1962772.1"/>
    </source>
</evidence>
<gene>
    <name evidence="2" type="ORF">J2Z65_001988</name>
</gene>
<comment type="caution">
    <text evidence="2">The sequence shown here is derived from an EMBL/GenBank/DDBJ whole genome shotgun (WGS) entry which is preliminary data.</text>
</comment>
<keyword evidence="1" id="KW-0812">Transmembrane</keyword>
<organism evidence="2 3">
    <name type="scientific">Paenibacillus aceris</name>
    <dbReference type="NCBI Taxonomy" id="869555"/>
    <lineage>
        <taxon>Bacteria</taxon>
        <taxon>Bacillati</taxon>
        <taxon>Bacillota</taxon>
        <taxon>Bacilli</taxon>
        <taxon>Bacillales</taxon>
        <taxon>Paenibacillaceae</taxon>
        <taxon>Paenibacillus</taxon>
    </lineage>
</organism>
<proteinExistence type="predicted"/>
<keyword evidence="3" id="KW-1185">Reference proteome</keyword>
<protein>
    <submittedName>
        <fullName evidence="2">Uncharacterized protein</fullName>
    </submittedName>
</protein>
<evidence type="ECO:0000256" key="1">
    <source>
        <dbReference type="SAM" id="Phobius"/>
    </source>
</evidence>
<keyword evidence="1" id="KW-1133">Transmembrane helix</keyword>
<sequence>MFFSVNVDTFLARLTTLAGLAGLAGFIGLTIRAAC</sequence>